<organism evidence="2 3">
    <name type="scientific">Geodermatophilus maliterrae</name>
    <dbReference type="NCBI Taxonomy" id="3162531"/>
    <lineage>
        <taxon>Bacteria</taxon>
        <taxon>Bacillati</taxon>
        <taxon>Actinomycetota</taxon>
        <taxon>Actinomycetes</taxon>
        <taxon>Geodermatophilales</taxon>
        <taxon>Geodermatophilaceae</taxon>
        <taxon>Geodermatophilus</taxon>
    </lineage>
</organism>
<dbReference type="EMBL" id="JBFNXQ010000156">
    <property type="protein sequence ID" value="MEX5721705.1"/>
    <property type="molecule type" value="Genomic_DNA"/>
</dbReference>
<dbReference type="InterPro" id="IPR000914">
    <property type="entry name" value="SBP_5_dom"/>
</dbReference>
<dbReference type="Proteomes" id="UP001560045">
    <property type="component" value="Unassembled WGS sequence"/>
</dbReference>
<accession>A0ABV3XM88</accession>
<protein>
    <submittedName>
        <fullName evidence="2">ABC transporter substrate-binding protein</fullName>
    </submittedName>
</protein>
<sequence length="399" mass="42445">MIDEPGPWGTGPFTLVQGASSITTRAALMSAEPFRATWLIESEQRDPQVVLEANLDHWNRAARGPRVERAVFRNDVTPDEALRLVCETEGEVDIVTEVSPADAARVVASDHARLVVCDANRVLVGILNRDSDAPLHDVDVRRALNLAVDRAAVVEQGLAGYATVPPALTPPWCSGFPAAAAPYPHDPAGARELFARAGWPARRPLRIAAPEPLAGIAHLLAAQVRSALDLLVEVTVVPAEQALAGARALAEKKLPLPWDVLVHAWFDLSSEAPPAAVHREFFGLDGAFRAGPPDDGFDALFDEMRVQLDGGALVEVAERIDAYVQDRALALFLCAPQALYAVNEHVAFSPYKTTFELAEVTVGEQHWSVTGGGAELGGRAVARPATGKPGFAGAAGNAC</sequence>
<proteinExistence type="predicted"/>
<dbReference type="RefSeq" id="WP_369210499.1">
    <property type="nucleotide sequence ID" value="NZ_JBFNXQ010000156.1"/>
</dbReference>
<dbReference type="Gene3D" id="3.10.105.10">
    <property type="entry name" value="Dipeptide-binding Protein, Domain 3"/>
    <property type="match status" value="1"/>
</dbReference>
<dbReference type="PANTHER" id="PTHR30290">
    <property type="entry name" value="PERIPLASMIC BINDING COMPONENT OF ABC TRANSPORTER"/>
    <property type="match status" value="1"/>
</dbReference>
<dbReference type="SUPFAM" id="SSF53850">
    <property type="entry name" value="Periplasmic binding protein-like II"/>
    <property type="match status" value="1"/>
</dbReference>
<comment type="caution">
    <text evidence="2">The sequence shown here is derived from an EMBL/GenBank/DDBJ whole genome shotgun (WGS) entry which is preliminary data.</text>
</comment>
<dbReference type="Pfam" id="PF00496">
    <property type="entry name" value="SBP_bac_5"/>
    <property type="match status" value="1"/>
</dbReference>
<feature type="domain" description="Solute-binding protein family 5" evidence="1">
    <location>
        <begin position="40"/>
        <end position="204"/>
    </location>
</feature>
<evidence type="ECO:0000259" key="1">
    <source>
        <dbReference type="Pfam" id="PF00496"/>
    </source>
</evidence>
<keyword evidence="3" id="KW-1185">Reference proteome</keyword>
<dbReference type="Gene3D" id="3.40.190.10">
    <property type="entry name" value="Periplasmic binding protein-like II"/>
    <property type="match status" value="1"/>
</dbReference>
<dbReference type="InterPro" id="IPR039424">
    <property type="entry name" value="SBP_5"/>
</dbReference>
<gene>
    <name evidence="2" type="ORF">ABQ292_25475</name>
</gene>
<evidence type="ECO:0000313" key="2">
    <source>
        <dbReference type="EMBL" id="MEX5721705.1"/>
    </source>
</evidence>
<reference evidence="2 3" key="1">
    <citation type="submission" date="2024-06" db="EMBL/GenBank/DDBJ databases">
        <title>Draft genome sequence of Geodermatophilus badlandi, a novel member of the Geodermatophilaceae isolated from badland sedimentary rocks in the Red desert, Wyoming, USA.</title>
        <authorList>
            <person name="Ben Tekaya S."/>
            <person name="Nouioui I."/>
            <person name="Flores G.M."/>
            <person name="Shaal M.N."/>
            <person name="Bredoire F."/>
            <person name="Basile F."/>
            <person name="Van Diepen L."/>
            <person name="Ward N.L."/>
        </authorList>
    </citation>
    <scope>NUCLEOTIDE SEQUENCE [LARGE SCALE GENOMIC DNA]</scope>
    <source>
        <strain evidence="2 3">WL48A</strain>
    </source>
</reference>
<name>A0ABV3XM88_9ACTN</name>
<evidence type="ECO:0000313" key="3">
    <source>
        <dbReference type="Proteomes" id="UP001560045"/>
    </source>
</evidence>